<name>A0A2N5CRA8_9CAUL</name>
<evidence type="ECO:0000256" key="13">
    <source>
        <dbReference type="HAMAP-Rule" id="MF_00102"/>
    </source>
</evidence>
<dbReference type="CDD" id="cd02274">
    <property type="entry name" value="DHDPR_N"/>
    <property type="match status" value="1"/>
</dbReference>
<keyword evidence="2 13" id="KW-0963">Cytoplasm</keyword>
<protein>
    <recommendedName>
        <fullName evidence="10 13">4-hydroxy-tetrahydrodipicolinate reductase</fullName>
        <shortName evidence="13">HTPA reductase</shortName>
        <ecNumber evidence="10 13">1.17.1.8</ecNumber>
    </recommendedName>
</protein>
<evidence type="ECO:0000256" key="3">
    <source>
        <dbReference type="ARBA" id="ARBA00022605"/>
    </source>
</evidence>
<evidence type="ECO:0000256" key="11">
    <source>
        <dbReference type="ARBA" id="ARBA00049080"/>
    </source>
</evidence>
<gene>
    <name evidence="13" type="primary">dapB</name>
    <name evidence="16" type="ORF">C1707_07440</name>
    <name evidence="17" type="ORF">CFHF_16455</name>
</gene>
<dbReference type="GO" id="GO:0009089">
    <property type="term" value="P:lysine biosynthetic process via diaminopimelate"/>
    <property type="evidence" value="ECO:0007669"/>
    <property type="project" value="UniProtKB-UniRule"/>
</dbReference>
<comment type="pathway">
    <text evidence="9 13">Amino-acid biosynthesis; L-lysine biosynthesis via DAP pathway; (S)-tetrahydrodipicolinate from L-aspartate: step 4/4.</text>
</comment>
<dbReference type="InterPro" id="IPR023940">
    <property type="entry name" value="DHDPR_bac"/>
</dbReference>
<evidence type="ECO:0000256" key="2">
    <source>
        <dbReference type="ARBA" id="ARBA00022490"/>
    </source>
</evidence>
<dbReference type="KEGG" id="cfh:C1707_07440"/>
<feature type="active site" description="Proton donor/acceptor" evidence="13">
    <location>
        <position position="146"/>
    </location>
</feature>
<keyword evidence="19" id="KW-1185">Reference proteome</keyword>
<dbReference type="Proteomes" id="UP000234483">
    <property type="component" value="Unassembled WGS sequence"/>
</dbReference>
<dbReference type="NCBIfam" id="TIGR00036">
    <property type="entry name" value="dapB"/>
    <property type="match status" value="1"/>
</dbReference>
<feature type="binding site" evidence="13">
    <location>
        <begin position="156"/>
        <end position="157"/>
    </location>
    <ligand>
        <name>(S)-2,3,4,5-tetrahydrodipicolinate</name>
        <dbReference type="ChEBI" id="CHEBI:16845"/>
    </ligand>
</feature>
<feature type="binding site" evidence="13">
    <location>
        <begin position="12"/>
        <end position="17"/>
    </location>
    <ligand>
        <name>NAD(+)</name>
        <dbReference type="ChEBI" id="CHEBI:57540"/>
    </ligand>
</feature>
<dbReference type="HAMAP" id="MF_00102">
    <property type="entry name" value="DapB"/>
    <property type="match status" value="1"/>
</dbReference>
<dbReference type="GO" id="GO:0051287">
    <property type="term" value="F:NAD binding"/>
    <property type="evidence" value="ECO:0007669"/>
    <property type="project" value="UniProtKB-UniRule"/>
</dbReference>
<dbReference type="Pfam" id="PF05173">
    <property type="entry name" value="DapB_C"/>
    <property type="match status" value="1"/>
</dbReference>
<organism evidence="17 18">
    <name type="scientific">Caulobacter flavus</name>
    <dbReference type="NCBI Taxonomy" id="1679497"/>
    <lineage>
        <taxon>Bacteria</taxon>
        <taxon>Pseudomonadati</taxon>
        <taxon>Pseudomonadota</taxon>
        <taxon>Alphaproteobacteria</taxon>
        <taxon>Caulobacterales</taxon>
        <taxon>Caulobacteraceae</taxon>
        <taxon>Caulobacter</taxon>
    </lineage>
</organism>
<feature type="binding site" evidence="13">
    <location>
        <position position="38"/>
    </location>
    <ligand>
        <name>NAD(+)</name>
        <dbReference type="ChEBI" id="CHEBI:57540"/>
    </ligand>
</feature>
<evidence type="ECO:0000259" key="15">
    <source>
        <dbReference type="Pfam" id="PF05173"/>
    </source>
</evidence>
<feature type="binding site" evidence="13">
    <location>
        <begin position="112"/>
        <end position="115"/>
    </location>
    <ligand>
        <name>NAD(+)</name>
        <dbReference type="ChEBI" id="CHEBI:57540"/>
    </ligand>
</feature>
<evidence type="ECO:0000256" key="12">
    <source>
        <dbReference type="ARBA" id="ARBA00049396"/>
    </source>
</evidence>
<dbReference type="PANTHER" id="PTHR20836:SF0">
    <property type="entry name" value="4-HYDROXY-TETRAHYDRODIPICOLINATE REDUCTASE 1, CHLOROPLASTIC-RELATED"/>
    <property type="match status" value="1"/>
</dbReference>
<dbReference type="FunFam" id="3.30.360.10:FF:000009">
    <property type="entry name" value="4-hydroxy-tetrahydrodipicolinate reductase"/>
    <property type="match status" value="1"/>
</dbReference>
<dbReference type="InterPro" id="IPR036291">
    <property type="entry name" value="NAD(P)-bd_dom_sf"/>
</dbReference>
<evidence type="ECO:0000256" key="7">
    <source>
        <dbReference type="ARBA" id="ARBA00023027"/>
    </source>
</evidence>
<keyword evidence="7 13" id="KW-0520">NAD</keyword>
<evidence type="ECO:0000256" key="5">
    <source>
        <dbReference type="ARBA" id="ARBA00022915"/>
    </source>
</evidence>
<feature type="domain" description="Dihydrodipicolinate reductase N-terminal" evidence="14">
    <location>
        <begin position="6"/>
        <end position="115"/>
    </location>
</feature>
<dbReference type="PROSITE" id="PS01298">
    <property type="entry name" value="DAPB"/>
    <property type="match status" value="1"/>
</dbReference>
<dbReference type="Gene3D" id="3.40.50.720">
    <property type="entry name" value="NAD(P)-binding Rossmann-like Domain"/>
    <property type="match status" value="1"/>
</dbReference>
<evidence type="ECO:0000313" key="17">
    <source>
        <dbReference type="EMBL" id="PLR11250.1"/>
    </source>
</evidence>
<dbReference type="GO" id="GO:0050661">
    <property type="term" value="F:NADP binding"/>
    <property type="evidence" value="ECO:0007669"/>
    <property type="project" value="UniProtKB-UniRule"/>
</dbReference>
<comment type="subcellular location">
    <subcellularLocation>
        <location evidence="13">Cytoplasm</location>
    </subcellularLocation>
</comment>
<dbReference type="EMBL" id="CP026100">
    <property type="protein sequence ID" value="AYV46097.1"/>
    <property type="molecule type" value="Genomic_DNA"/>
</dbReference>
<dbReference type="GO" id="GO:0016726">
    <property type="term" value="F:oxidoreductase activity, acting on CH or CH2 groups, NAD or NADP as acceptor"/>
    <property type="evidence" value="ECO:0007669"/>
    <property type="project" value="UniProtKB-UniRule"/>
</dbReference>
<dbReference type="OrthoDB" id="9790352at2"/>
<keyword evidence="4 13" id="KW-0521">NADP</keyword>
<feature type="active site" description="Proton donor" evidence="13">
    <location>
        <position position="150"/>
    </location>
</feature>
<comment type="catalytic activity">
    <reaction evidence="12 13">
        <text>(S)-2,3,4,5-tetrahydrodipicolinate + NAD(+) + H2O = (2S,4S)-4-hydroxy-2,3,4,5-tetrahydrodipicolinate + NADH + H(+)</text>
        <dbReference type="Rhea" id="RHEA:35323"/>
        <dbReference type="ChEBI" id="CHEBI:15377"/>
        <dbReference type="ChEBI" id="CHEBI:15378"/>
        <dbReference type="ChEBI" id="CHEBI:16845"/>
        <dbReference type="ChEBI" id="CHEBI:57540"/>
        <dbReference type="ChEBI" id="CHEBI:57945"/>
        <dbReference type="ChEBI" id="CHEBI:67139"/>
        <dbReference type="EC" id="1.17.1.8"/>
    </reaction>
</comment>
<feature type="domain" description="Dihydrodipicolinate reductase C-terminal" evidence="15">
    <location>
        <begin position="118"/>
        <end position="255"/>
    </location>
</feature>
<dbReference type="InterPro" id="IPR022664">
    <property type="entry name" value="DapB_N_CS"/>
</dbReference>
<evidence type="ECO:0000256" key="1">
    <source>
        <dbReference type="ARBA" id="ARBA00006642"/>
    </source>
</evidence>
<dbReference type="InterPro" id="IPR000846">
    <property type="entry name" value="DapB_N"/>
</dbReference>
<evidence type="ECO:0000256" key="8">
    <source>
        <dbReference type="ARBA" id="ARBA00023154"/>
    </source>
</evidence>
<dbReference type="PANTHER" id="PTHR20836">
    <property type="entry name" value="DIHYDRODIPICOLINATE REDUCTASE"/>
    <property type="match status" value="1"/>
</dbReference>
<sequence length="260" mass="26572">MSSSPVRIAVAGALGRMGKAVCATLEGRADALAAARFDRPGAEGEGLVALESALADAQAIIDFTIPEASTTLAETLAQAGGGIALIIGSTGFTPEQDARLAKAAEKITIVRSGNFSLGVNMLMGLVRQAAAALPASDWDIEVFEAHHKRKIDAPSGTALMLGQAAAEGRGVVLSEVEDRARDGVTGPRQEGSIGFSVVRGGGIIGEHSVIFAGESESLTIAHSAIDRGLFARGAVAAAVWAQGKPPGIYDMQQVLGFRAV</sequence>
<keyword evidence="5 13" id="KW-0220">Diaminopimelate biosynthesis</keyword>
<comment type="caution">
    <text evidence="13">Was originally thought to be a dihydrodipicolinate reductase (DHDPR), catalyzing the conversion of dihydrodipicolinate to tetrahydrodipicolinate. However, it was shown in E.coli that the substrate of the enzymatic reaction is not dihydrodipicolinate (DHDP) but in fact (2S,4S)-4-hydroxy-2,3,4,5-tetrahydrodipicolinic acid (HTPA), the product released by the DapA-catalyzed reaction.</text>
</comment>
<keyword evidence="6 13" id="KW-0560">Oxidoreductase</keyword>
<feature type="binding site" evidence="13">
    <location>
        <begin position="88"/>
        <end position="90"/>
    </location>
    <ligand>
        <name>NAD(+)</name>
        <dbReference type="ChEBI" id="CHEBI:57540"/>
    </ligand>
</feature>
<dbReference type="GO" id="GO:0019877">
    <property type="term" value="P:diaminopimelate biosynthetic process"/>
    <property type="evidence" value="ECO:0007669"/>
    <property type="project" value="UniProtKB-UniRule"/>
</dbReference>
<evidence type="ECO:0000313" key="18">
    <source>
        <dbReference type="Proteomes" id="UP000234483"/>
    </source>
</evidence>
<dbReference type="InterPro" id="IPR022663">
    <property type="entry name" value="DapB_C"/>
</dbReference>
<evidence type="ECO:0000256" key="4">
    <source>
        <dbReference type="ARBA" id="ARBA00022857"/>
    </source>
</evidence>
<feature type="binding site" evidence="13">
    <location>
        <position position="39"/>
    </location>
    <ligand>
        <name>NADP(+)</name>
        <dbReference type="ChEBI" id="CHEBI:58349"/>
    </ligand>
</feature>
<evidence type="ECO:0000256" key="6">
    <source>
        <dbReference type="ARBA" id="ARBA00023002"/>
    </source>
</evidence>
<keyword evidence="3 13" id="KW-0028">Amino-acid biosynthesis</keyword>
<dbReference type="PIRSF" id="PIRSF000161">
    <property type="entry name" value="DHPR"/>
    <property type="match status" value="1"/>
</dbReference>
<dbReference type="Gene3D" id="3.30.360.10">
    <property type="entry name" value="Dihydrodipicolinate Reductase, domain 2"/>
    <property type="match status" value="1"/>
</dbReference>
<accession>A0A2N5CRA8</accession>
<dbReference type="EC" id="1.17.1.8" evidence="10 13"/>
<dbReference type="RefSeq" id="WP_101714080.1">
    <property type="nucleotide sequence ID" value="NZ_CP026100.1"/>
</dbReference>
<reference evidence="16 19" key="2">
    <citation type="submission" date="2018-01" db="EMBL/GenBank/DDBJ databases">
        <title>Complete genome sequence of Caulobacter flavus RHGG3.</title>
        <authorList>
            <person name="Yang E."/>
        </authorList>
    </citation>
    <scope>NUCLEOTIDE SEQUENCE [LARGE SCALE GENOMIC DNA]</scope>
    <source>
        <strain evidence="16 19">RHGG3</strain>
    </source>
</reference>
<evidence type="ECO:0000256" key="9">
    <source>
        <dbReference type="ARBA" id="ARBA00037922"/>
    </source>
</evidence>
<evidence type="ECO:0000313" key="16">
    <source>
        <dbReference type="EMBL" id="AYV46097.1"/>
    </source>
</evidence>
<dbReference type="GO" id="GO:0005829">
    <property type="term" value="C:cytosol"/>
    <property type="evidence" value="ECO:0007669"/>
    <property type="project" value="TreeGrafter"/>
</dbReference>
<dbReference type="UniPathway" id="UPA00034">
    <property type="reaction ID" value="UER00018"/>
</dbReference>
<evidence type="ECO:0000256" key="10">
    <source>
        <dbReference type="ARBA" id="ARBA00038983"/>
    </source>
</evidence>
<reference evidence="17 18" key="1">
    <citation type="submission" date="2017-12" db="EMBL/GenBank/DDBJ databases">
        <title>The genome sequence of Caulobacter flavus CGMCC1 15093.</title>
        <authorList>
            <person name="Gao J."/>
            <person name="Mao X."/>
            <person name="Sun J."/>
        </authorList>
    </citation>
    <scope>NUCLEOTIDE SEQUENCE [LARGE SCALE GENOMIC DNA]</scope>
    <source>
        <strain evidence="17 18">CGMCC1 15093</strain>
    </source>
</reference>
<proteinExistence type="inferred from homology"/>
<dbReference type="EMBL" id="PJRQ01000035">
    <property type="protein sequence ID" value="PLR11250.1"/>
    <property type="molecule type" value="Genomic_DNA"/>
</dbReference>
<comment type="catalytic activity">
    <reaction evidence="11 13">
        <text>(S)-2,3,4,5-tetrahydrodipicolinate + NADP(+) + H2O = (2S,4S)-4-hydroxy-2,3,4,5-tetrahydrodipicolinate + NADPH + H(+)</text>
        <dbReference type="Rhea" id="RHEA:35331"/>
        <dbReference type="ChEBI" id="CHEBI:15377"/>
        <dbReference type="ChEBI" id="CHEBI:15378"/>
        <dbReference type="ChEBI" id="CHEBI:16845"/>
        <dbReference type="ChEBI" id="CHEBI:57783"/>
        <dbReference type="ChEBI" id="CHEBI:58349"/>
        <dbReference type="ChEBI" id="CHEBI:67139"/>
        <dbReference type="EC" id="1.17.1.8"/>
    </reaction>
</comment>
<keyword evidence="8 13" id="KW-0457">Lysine biosynthesis</keyword>
<dbReference type="Pfam" id="PF01113">
    <property type="entry name" value="DapB_N"/>
    <property type="match status" value="1"/>
</dbReference>
<comment type="subunit">
    <text evidence="13">Homotetramer.</text>
</comment>
<dbReference type="AlphaFoldDB" id="A0A2N5CRA8"/>
<comment type="similarity">
    <text evidence="1 13">Belongs to the DapB family.</text>
</comment>
<feature type="binding site" evidence="13">
    <location>
        <position position="147"/>
    </location>
    <ligand>
        <name>(S)-2,3,4,5-tetrahydrodipicolinate</name>
        <dbReference type="ChEBI" id="CHEBI:16845"/>
    </ligand>
</feature>
<dbReference type="SUPFAM" id="SSF55347">
    <property type="entry name" value="Glyceraldehyde-3-phosphate dehydrogenase-like, C-terminal domain"/>
    <property type="match status" value="1"/>
</dbReference>
<dbReference type="Proteomes" id="UP000281192">
    <property type="component" value="Chromosome"/>
</dbReference>
<evidence type="ECO:0000259" key="14">
    <source>
        <dbReference type="Pfam" id="PF01113"/>
    </source>
</evidence>
<dbReference type="GO" id="GO:0008839">
    <property type="term" value="F:4-hydroxy-tetrahydrodipicolinate reductase"/>
    <property type="evidence" value="ECO:0007669"/>
    <property type="project" value="UniProtKB-UniRule"/>
</dbReference>
<comment type="function">
    <text evidence="13">Catalyzes the conversion of 4-hydroxy-tetrahydrodipicolinate (HTPA) to tetrahydrodipicolinate.</text>
</comment>
<dbReference type="SUPFAM" id="SSF51735">
    <property type="entry name" value="NAD(P)-binding Rossmann-fold domains"/>
    <property type="match status" value="1"/>
</dbReference>
<evidence type="ECO:0000313" key="19">
    <source>
        <dbReference type="Proteomes" id="UP000281192"/>
    </source>
</evidence>